<dbReference type="Proteomes" id="UP000266673">
    <property type="component" value="Unassembled WGS sequence"/>
</dbReference>
<feature type="non-terminal residue" evidence="1">
    <location>
        <position position="71"/>
    </location>
</feature>
<name>A0A397UWY4_9GLOM</name>
<reference evidence="1 2" key="1">
    <citation type="submission" date="2018-06" db="EMBL/GenBank/DDBJ databases">
        <title>Comparative genomics reveals the genomic features of Rhizophagus irregularis, R. cerebriforme, R. diaphanum and Gigaspora rosea, and their symbiotic lifestyle signature.</title>
        <authorList>
            <person name="Morin E."/>
            <person name="San Clemente H."/>
            <person name="Chen E.C.H."/>
            <person name="De La Providencia I."/>
            <person name="Hainaut M."/>
            <person name="Kuo A."/>
            <person name="Kohler A."/>
            <person name="Murat C."/>
            <person name="Tang N."/>
            <person name="Roy S."/>
            <person name="Loubradou J."/>
            <person name="Henrissat B."/>
            <person name="Grigoriev I.V."/>
            <person name="Corradi N."/>
            <person name="Roux C."/>
            <person name="Martin F.M."/>
        </authorList>
    </citation>
    <scope>NUCLEOTIDE SEQUENCE [LARGE SCALE GENOMIC DNA]</scope>
    <source>
        <strain evidence="1 2">DAOM 194757</strain>
    </source>
</reference>
<accession>A0A397UWY4</accession>
<gene>
    <name evidence="1" type="ORF">C2G38_2095272</name>
</gene>
<sequence length="71" mass="8369">MRHFYGNSDFTFCLELVVTFQAIIFSKKWFLGVTILKAHTCTICFKINSQSTRLQFTIISEYYNNGKKYVL</sequence>
<organism evidence="1 2">
    <name type="scientific">Gigaspora rosea</name>
    <dbReference type="NCBI Taxonomy" id="44941"/>
    <lineage>
        <taxon>Eukaryota</taxon>
        <taxon>Fungi</taxon>
        <taxon>Fungi incertae sedis</taxon>
        <taxon>Mucoromycota</taxon>
        <taxon>Glomeromycotina</taxon>
        <taxon>Glomeromycetes</taxon>
        <taxon>Diversisporales</taxon>
        <taxon>Gigasporaceae</taxon>
        <taxon>Gigaspora</taxon>
    </lineage>
</organism>
<comment type="caution">
    <text evidence="1">The sequence shown here is derived from an EMBL/GenBank/DDBJ whole genome shotgun (WGS) entry which is preliminary data.</text>
</comment>
<protein>
    <submittedName>
        <fullName evidence="1">Uncharacterized protein</fullName>
    </submittedName>
</protein>
<proteinExistence type="predicted"/>
<evidence type="ECO:0000313" key="2">
    <source>
        <dbReference type="Proteomes" id="UP000266673"/>
    </source>
</evidence>
<dbReference type="EMBL" id="QKWP01000809">
    <property type="protein sequence ID" value="RIB14655.1"/>
    <property type="molecule type" value="Genomic_DNA"/>
</dbReference>
<keyword evidence="2" id="KW-1185">Reference proteome</keyword>
<dbReference type="AlphaFoldDB" id="A0A397UWY4"/>
<evidence type="ECO:0000313" key="1">
    <source>
        <dbReference type="EMBL" id="RIB14655.1"/>
    </source>
</evidence>